<name>A0ABQ9IAT4_9NEOP</name>
<gene>
    <name evidence="3" type="ORF">PR048_006034</name>
</gene>
<protein>
    <recommendedName>
        <fullName evidence="2">DDE-1 domain-containing protein</fullName>
    </recommendedName>
</protein>
<evidence type="ECO:0000256" key="1">
    <source>
        <dbReference type="SAM" id="MobiDB-lite"/>
    </source>
</evidence>
<keyword evidence="4" id="KW-1185">Reference proteome</keyword>
<evidence type="ECO:0000313" key="3">
    <source>
        <dbReference type="EMBL" id="KAJ8893436.1"/>
    </source>
</evidence>
<dbReference type="EMBL" id="JARBHB010000002">
    <property type="protein sequence ID" value="KAJ8893436.1"/>
    <property type="molecule type" value="Genomic_DNA"/>
</dbReference>
<dbReference type="InterPro" id="IPR004875">
    <property type="entry name" value="DDE_SF_endonuclease_dom"/>
</dbReference>
<dbReference type="Pfam" id="PF03184">
    <property type="entry name" value="DDE_1"/>
    <property type="match status" value="1"/>
</dbReference>
<evidence type="ECO:0000313" key="4">
    <source>
        <dbReference type="Proteomes" id="UP001159363"/>
    </source>
</evidence>
<accession>A0ABQ9IAT4</accession>
<feature type="non-terminal residue" evidence="3">
    <location>
        <position position="353"/>
    </location>
</feature>
<sequence>MEAVLAAVRESGETILNASKSYNDPYGTSCRHLKKGTTAKSSGRETSNITLRTPEPTSVARARGCNKPQVNRGAQKRCNNTVERGRDRNRYHNQQTSLDWQKKQVGVISSSERGSLTTIIGWCNAAGQFLPPYFIFARKKMFKRDCLMELQYFVHQVRPSPEKKVLLLRDNHISHKYYPAVEFARMNNVVFLSFPPHATNKLQPLDRAAYGPFKTLFKQEINIFQKAHPGRIMNLLDVARLVTPAFLKCALAKNAVHGFSSTRLWPFNRNIFGEEYFAPATVTDHPPPLDKPVPNQDRVASPPDNQSSFLKTRRHDPRKQVHFSCSHSSSMRLGTKTAKENVTGQRYLQAPHK</sequence>
<dbReference type="Proteomes" id="UP001159363">
    <property type="component" value="Chromosome 2"/>
</dbReference>
<reference evidence="3 4" key="1">
    <citation type="submission" date="2023-02" db="EMBL/GenBank/DDBJ databases">
        <title>LHISI_Scaffold_Assembly.</title>
        <authorList>
            <person name="Stuart O.P."/>
            <person name="Cleave R."/>
            <person name="Magrath M.J.L."/>
            <person name="Mikheyev A.S."/>
        </authorList>
    </citation>
    <scope>NUCLEOTIDE SEQUENCE [LARGE SCALE GENOMIC DNA]</scope>
    <source>
        <strain evidence="3">Daus_M_001</strain>
        <tissue evidence="3">Leg muscle</tissue>
    </source>
</reference>
<feature type="compositionally biased region" description="Polar residues" evidence="1">
    <location>
        <begin position="323"/>
        <end position="332"/>
    </location>
</feature>
<feature type="compositionally biased region" description="Basic residues" evidence="1">
    <location>
        <begin position="311"/>
        <end position="321"/>
    </location>
</feature>
<feature type="domain" description="DDE-1" evidence="2">
    <location>
        <begin position="151"/>
        <end position="221"/>
    </location>
</feature>
<evidence type="ECO:0000259" key="2">
    <source>
        <dbReference type="Pfam" id="PF03184"/>
    </source>
</evidence>
<feature type="region of interest" description="Disordered" evidence="1">
    <location>
        <begin position="282"/>
        <end position="353"/>
    </location>
</feature>
<proteinExistence type="predicted"/>
<organism evidence="3 4">
    <name type="scientific">Dryococelus australis</name>
    <dbReference type="NCBI Taxonomy" id="614101"/>
    <lineage>
        <taxon>Eukaryota</taxon>
        <taxon>Metazoa</taxon>
        <taxon>Ecdysozoa</taxon>
        <taxon>Arthropoda</taxon>
        <taxon>Hexapoda</taxon>
        <taxon>Insecta</taxon>
        <taxon>Pterygota</taxon>
        <taxon>Neoptera</taxon>
        <taxon>Polyneoptera</taxon>
        <taxon>Phasmatodea</taxon>
        <taxon>Verophasmatodea</taxon>
        <taxon>Anareolatae</taxon>
        <taxon>Phasmatidae</taxon>
        <taxon>Eurycanthinae</taxon>
        <taxon>Dryococelus</taxon>
    </lineage>
</organism>
<comment type="caution">
    <text evidence="3">The sequence shown here is derived from an EMBL/GenBank/DDBJ whole genome shotgun (WGS) entry which is preliminary data.</text>
</comment>